<keyword evidence="5" id="KW-1185">Reference proteome</keyword>
<gene>
    <name evidence="4" type="ORF">A7E75_08890</name>
</gene>
<evidence type="ECO:0000313" key="5">
    <source>
        <dbReference type="Proteomes" id="UP000182264"/>
    </source>
</evidence>
<dbReference type="RefSeq" id="WP_072286972.1">
    <property type="nucleotide sequence ID" value="NZ_CP015455.1"/>
</dbReference>
<keyword evidence="3" id="KW-0443">Lipid metabolism</keyword>
<evidence type="ECO:0000256" key="1">
    <source>
        <dbReference type="ARBA" id="ARBA00022516"/>
    </source>
</evidence>
<organism evidence="4 5">
    <name type="scientific">Syntrophotalea acetylenica</name>
    <name type="common">Pelobacter acetylenicus</name>
    <dbReference type="NCBI Taxonomy" id="29542"/>
    <lineage>
        <taxon>Bacteria</taxon>
        <taxon>Pseudomonadati</taxon>
        <taxon>Thermodesulfobacteriota</taxon>
        <taxon>Desulfuromonadia</taxon>
        <taxon>Desulfuromonadales</taxon>
        <taxon>Syntrophotaleaceae</taxon>
        <taxon>Syntrophotalea</taxon>
    </lineage>
</organism>
<dbReference type="GO" id="GO:0006633">
    <property type="term" value="P:fatty acid biosynthetic process"/>
    <property type="evidence" value="ECO:0007669"/>
    <property type="project" value="InterPro"/>
</dbReference>
<keyword evidence="1" id="KW-0444">Lipid biosynthesis</keyword>
<dbReference type="Proteomes" id="UP000182264">
    <property type="component" value="Chromosome"/>
</dbReference>
<dbReference type="PANTHER" id="PTHR38764">
    <property type="entry name" value="ACYL CARRIER PROTEIN PHOSPHODIESTERASE"/>
    <property type="match status" value="1"/>
</dbReference>
<proteinExistence type="predicted"/>
<reference evidence="4 5" key="1">
    <citation type="journal article" date="2017" name="Genome Announc.">
        <title>Complete Genome Sequences of Two Acetylene-Fermenting Pelobacter acetylenicus Strains.</title>
        <authorList>
            <person name="Sutton J.M."/>
            <person name="Baesman S.M."/>
            <person name="Fierst J.L."/>
            <person name="Poret-Peterson A.T."/>
            <person name="Oremland R.S."/>
            <person name="Dunlap D.S."/>
            <person name="Akob D.M."/>
        </authorList>
    </citation>
    <scope>NUCLEOTIDE SEQUENCE [LARGE SCALE GENOMIC DNA]</scope>
    <source>
        <strain evidence="4 5">DSM 3247</strain>
    </source>
</reference>
<dbReference type="Pfam" id="PF04336">
    <property type="entry name" value="ACP_PD"/>
    <property type="match status" value="1"/>
</dbReference>
<dbReference type="OrthoDB" id="8442777at2"/>
<dbReference type="EMBL" id="CP015518">
    <property type="protein sequence ID" value="APG25123.1"/>
    <property type="molecule type" value="Genomic_DNA"/>
</dbReference>
<dbReference type="STRING" id="29542.A6070_02865"/>
<evidence type="ECO:0000256" key="2">
    <source>
        <dbReference type="ARBA" id="ARBA00022801"/>
    </source>
</evidence>
<evidence type="ECO:0000313" key="4">
    <source>
        <dbReference type="EMBL" id="APG25123.1"/>
    </source>
</evidence>
<dbReference type="PANTHER" id="PTHR38764:SF1">
    <property type="entry name" value="ACYL CARRIER PROTEIN PHOSPHODIESTERASE"/>
    <property type="match status" value="1"/>
</dbReference>
<sequence length="199" mass="22973">MNHLLHLYLVDPLPDARLGALIGDYIKGRLDRNLPAGVLQGIIHHRRLDSFAQTSAAFRRSKQRLNPDLGLCRGILVDIAYDHFLAQNWRIYHPQPLEQFAASIYRLVKDNPNLLPNALRRQLPRMLAANWLVSLRHLDHIEIILQRLSRRLSRANLLADGTKQLMRHRQGLEADFSAFMMETQLFFHPVPISHPGILH</sequence>
<accession>A0A1L3GGQ2</accession>
<keyword evidence="2" id="KW-0378">Hydrolase</keyword>
<dbReference type="GO" id="GO:0008770">
    <property type="term" value="F:[acyl-carrier-protein] phosphodiesterase activity"/>
    <property type="evidence" value="ECO:0007669"/>
    <property type="project" value="InterPro"/>
</dbReference>
<dbReference type="KEGG" id="pace:A6070_02865"/>
<evidence type="ECO:0000256" key="3">
    <source>
        <dbReference type="ARBA" id="ARBA00023098"/>
    </source>
</evidence>
<name>A0A1L3GGQ2_SYNAC</name>
<dbReference type="AlphaFoldDB" id="A0A1L3GGQ2"/>
<dbReference type="InterPro" id="IPR007431">
    <property type="entry name" value="ACP_PD"/>
</dbReference>
<evidence type="ECO:0008006" key="6">
    <source>
        <dbReference type="Google" id="ProtNLM"/>
    </source>
</evidence>
<protein>
    <recommendedName>
        <fullName evidence="6">Acyl carrier protein phosphodiesterase</fullName>
    </recommendedName>
</protein>